<feature type="domain" description="Mce/MlaD" evidence="1">
    <location>
        <begin position="45"/>
        <end position="139"/>
    </location>
</feature>
<evidence type="ECO:0000313" key="2">
    <source>
        <dbReference type="EMBL" id="QQG66801.1"/>
    </source>
</evidence>
<dbReference type="EMBL" id="CP054140">
    <property type="protein sequence ID" value="QQG66801.1"/>
    <property type="molecule type" value="Genomic_DNA"/>
</dbReference>
<name>A0A7T6ARH0_9BACT</name>
<proteinExistence type="predicted"/>
<accession>A0A7T6ARH0</accession>
<keyword evidence="3" id="KW-1185">Reference proteome</keyword>
<dbReference type="RefSeq" id="WP_199263086.1">
    <property type="nucleotide sequence ID" value="NZ_CP054140.1"/>
</dbReference>
<evidence type="ECO:0000259" key="1">
    <source>
        <dbReference type="Pfam" id="PF02470"/>
    </source>
</evidence>
<dbReference type="AlphaFoldDB" id="A0A7T6ARH0"/>
<dbReference type="PANTHER" id="PTHR33371">
    <property type="entry name" value="INTERMEMBRANE PHOSPHOLIPID TRANSPORT SYSTEM BINDING PROTEIN MLAD-RELATED"/>
    <property type="match status" value="1"/>
</dbReference>
<reference evidence="2 3" key="1">
    <citation type="submission" date="2020-05" db="EMBL/GenBank/DDBJ databases">
        <title>Complete genome of Desulfobulbus oligotrophicus.</title>
        <authorList>
            <person name="Podar M."/>
        </authorList>
    </citation>
    <scope>NUCLEOTIDE SEQUENCE [LARGE SCALE GENOMIC DNA]</scope>
    <source>
        <strain evidence="2 3">Prop6</strain>
    </source>
</reference>
<protein>
    <submittedName>
        <fullName evidence="2">MCE family protein</fullName>
    </submittedName>
</protein>
<dbReference type="PANTHER" id="PTHR33371:SF4">
    <property type="entry name" value="INTERMEMBRANE PHOSPHOLIPID TRANSPORT SYSTEM BINDING PROTEIN MLAD"/>
    <property type="match status" value="1"/>
</dbReference>
<evidence type="ECO:0000313" key="3">
    <source>
        <dbReference type="Proteomes" id="UP000596092"/>
    </source>
</evidence>
<dbReference type="InterPro" id="IPR052336">
    <property type="entry name" value="MlaD_Phospholipid_Transporter"/>
</dbReference>
<dbReference type="KEGG" id="dog:HP555_13475"/>
<sequence>MSKKANPTLVGTFILIALCLALAAIVVLGKVKFKDNRLHCVAFFTGSLYGLDVGAPVTFRGVTIGRVSAVRISFDKQKKDYLMPVYIDIEQRPVVSGENRGEWEPEKMRAMLQHLIDKGVRAQLKTTSLLTGKLYIDLAFFPDTSTTRYRTDDTYLEIPTQPSGLEQITQKLEQLPLDEILNKTAAALDGINSIINSEETRNVLSSFNSTLQQFNSLVTRINTEFPAAAAEVHSGLTSFTTLADTATSLLRTTGKELPPISAELKKLLTELNSTAGVLTKALKNIEQLTAEDSLLAYQLGTSLREIEQAALSVRHLSDYLQQTPNALIFGQTKETP</sequence>
<dbReference type="Pfam" id="PF02470">
    <property type="entry name" value="MlaD"/>
    <property type="match status" value="1"/>
</dbReference>
<organism evidence="2 3">
    <name type="scientific">Desulfobulbus oligotrophicus</name>
    <dbReference type="NCBI Taxonomy" id="1909699"/>
    <lineage>
        <taxon>Bacteria</taxon>
        <taxon>Pseudomonadati</taxon>
        <taxon>Thermodesulfobacteriota</taxon>
        <taxon>Desulfobulbia</taxon>
        <taxon>Desulfobulbales</taxon>
        <taxon>Desulfobulbaceae</taxon>
        <taxon>Desulfobulbus</taxon>
    </lineage>
</organism>
<dbReference type="Proteomes" id="UP000596092">
    <property type="component" value="Chromosome"/>
</dbReference>
<dbReference type="InterPro" id="IPR003399">
    <property type="entry name" value="Mce/MlaD"/>
</dbReference>
<gene>
    <name evidence="2" type="ORF">HP555_13475</name>
</gene>